<dbReference type="AlphaFoldDB" id="A0A0C1H727"/>
<evidence type="ECO:0000313" key="2">
    <source>
        <dbReference type="Proteomes" id="UP000031465"/>
    </source>
</evidence>
<gene>
    <name evidence="1" type="ORF">DB44_BH00070</name>
</gene>
<proteinExistence type="predicted"/>
<evidence type="ECO:0000313" key="1">
    <source>
        <dbReference type="EMBL" id="KIC73284.1"/>
    </source>
</evidence>
<dbReference type="EMBL" id="JSAN01000031">
    <property type="protein sequence ID" value="KIC73284.1"/>
    <property type="molecule type" value="Genomic_DNA"/>
</dbReference>
<sequence length="55" mass="6193">MDLQETHIFENKQMPLAWAPGGPIDHNTPQKSAINFPSKATVNLFNNSEERVKTV</sequence>
<comment type="caution">
    <text evidence="1">The sequence shown here is derived from an EMBL/GenBank/DDBJ whole genome shotgun (WGS) entry which is preliminary data.</text>
</comment>
<dbReference type="Proteomes" id="UP000031465">
    <property type="component" value="Unassembled WGS sequence"/>
</dbReference>
<name>A0A0C1H727_9BACT</name>
<accession>A0A0C1H727</accession>
<organism evidence="1 2">
    <name type="scientific">Candidatus Protochlamydia amoebophila</name>
    <dbReference type="NCBI Taxonomy" id="362787"/>
    <lineage>
        <taxon>Bacteria</taxon>
        <taxon>Pseudomonadati</taxon>
        <taxon>Chlamydiota</taxon>
        <taxon>Chlamydiia</taxon>
        <taxon>Parachlamydiales</taxon>
        <taxon>Parachlamydiaceae</taxon>
        <taxon>Candidatus Protochlamydia</taxon>
    </lineage>
</organism>
<reference evidence="1 2" key="1">
    <citation type="journal article" date="2014" name="Mol. Biol. Evol.">
        <title>Massive expansion of Ubiquitination-related gene families within the Chlamydiae.</title>
        <authorList>
            <person name="Domman D."/>
            <person name="Collingro A."/>
            <person name="Lagkouvardos I."/>
            <person name="Gehre L."/>
            <person name="Weinmaier T."/>
            <person name="Rattei T."/>
            <person name="Subtil A."/>
            <person name="Horn M."/>
        </authorList>
    </citation>
    <scope>NUCLEOTIDE SEQUENCE [LARGE SCALE GENOMIC DNA]</scope>
    <source>
        <strain evidence="1 2">EI2</strain>
    </source>
</reference>
<protein>
    <submittedName>
        <fullName evidence="1">Uncharacterized protein</fullName>
    </submittedName>
</protein>